<dbReference type="PANTHER" id="PTHR32552:SF74">
    <property type="entry name" value="HYDROXAMATE SIDEROPHORE RECEPTOR FHUE"/>
    <property type="match status" value="1"/>
</dbReference>
<sequence>MSFNRPARPKQLVLALTLALSLGSATLSTPAFAQAGSDWAGTAVRIELAAQPLAQALNEWARQTRLELIVSPALVAGRSAPAVAGTMTPREALERLLAGSGLATARDGNAVIVRPASQSSGPAVLPAVGVTATLQDDTPSEATGAYTVRSSRGATGLALSPRETPQSISMITRAQMDDFKLNSVNETLDATPGVVVEKVETDRTYYTARGFNITTFQEDGVGVPFTMGLVGGDIDTALYDRVEVVRGANGLLSNTGNPSATVNLVRKRPTSEFQAAASLGYGSWNAKRIDADVAGPLNAAGTLRGRLVAAVEDKDSYLDRYSQNKNLFYGVLEADLGERTTVSLGHTYQANRSDGQLWGGLPLYDDSGRLLSYSRSTSSAADWTYLDTTTQLTFIEAVHRFDNDWEAKAVYTHKDIDWRGKLHYVGGVPDSSGNGLVSSPSKYKTGNIQDSVDVRASGPFELGGRKHELILGASWSLSEADATTLSGAGSAVPPLQGWDGNIAEPAFTADGGGGEYADRQRSLYAATRLNLADPFKLILGVNATHFRSTGSNYGVDRDRKEDVLTPYAGAVYDINEAVSAYASYTEIFNPQSELDAQLRRLDPVTGSNIEGGLKFELLQKRLYGTVSAFRSKQDNLASYVTNLGTIAVYEGTKVRSQGVELELSGDLTERLQMTAGYTKLAIEDDEGESARLFTPRQIFRLSTTWRVPGVDKLKLGANLNWRSRTSNSTTLNGQPLKISQSAYTLVNLMARYDISDKLFVAANLNNLTNEKYLTSRYWADQGYYGAPRNATVSLNWKY</sequence>
<reference evidence="18 19" key="1">
    <citation type="submission" date="2019-03" db="EMBL/GenBank/DDBJ databases">
        <title>Genomic Encyclopedia of Type Strains, Phase IV (KMG-IV): sequencing the most valuable type-strain genomes for metagenomic binning, comparative biology and taxonomic classification.</title>
        <authorList>
            <person name="Goeker M."/>
        </authorList>
    </citation>
    <scope>NUCLEOTIDE SEQUENCE [LARGE SCALE GENOMIC DNA]</scope>
    <source>
        <strain evidence="18 19">DSM 12121</strain>
    </source>
</reference>
<keyword evidence="19" id="KW-1185">Reference proteome</keyword>
<keyword evidence="11 14" id="KW-0472">Membrane</keyword>
<evidence type="ECO:0000256" key="11">
    <source>
        <dbReference type="ARBA" id="ARBA00023136"/>
    </source>
</evidence>
<evidence type="ECO:0000256" key="13">
    <source>
        <dbReference type="ARBA" id="ARBA00023237"/>
    </source>
</evidence>
<dbReference type="CDD" id="cd01347">
    <property type="entry name" value="ligand_gated_channel"/>
    <property type="match status" value="1"/>
</dbReference>
<dbReference type="GO" id="GO:0038023">
    <property type="term" value="F:signaling receptor activity"/>
    <property type="evidence" value="ECO:0007669"/>
    <property type="project" value="InterPro"/>
</dbReference>
<dbReference type="GO" id="GO:0015344">
    <property type="term" value="F:siderophore uptake transmembrane transporter activity"/>
    <property type="evidence" value="ECO:0007669"/>
    <property type="project" value="TreeGrafter"/>
</dbReference>
<evidence type="ECO:0000256" key="5">
    <source>
        <dbReference type="ARBA" id="ARBA00022496"/>
    </source>
</evidence>
<keyword evidence="8" id="KW-0408">Iron</keyword>
<dbReference type="GO" id="GO:0009279">
    <property type="term" value="C:cell outer membrane"/>
    <property type="evidence" value="ECO:0007669"/>
    <property type="project" value="UniProtKB-SubCell"/>
</dbReference>
<evidence type="ECO:0000256" key="8">
    <source>
        <dbReference type="ARBA" id="ARBA00023004"/>
    </source>
</evidence>
<keyword evidence="10 15" id="KW-0798">TonB box</keyword>
<evidence type="ECO:0000313" key="19">
    <source>
        <dbReference type="Proteomes" id="UP000295129"/>
    </source>
</evidence>
<dbReference type="Pfam" id="PF07715">
    <property type="entry name" value="Plug"/>
    <property type="match status" value="1"/>
</dbReference>
<feature type="chain" id="PRO_5020717454" evidence="16">
    <location>
        <begin position="34"/>
        <end position="798"/>
    </location>
</feature>
<dbReference type="InterPro" id="IPR037066">
    <property type="entry name" value="Plug_dom_sf"/>
</dbReference>
<dbReference type="Gene3D" id="3.55.50.30">
    <property type="match status" value="1"/>
</dbReference>
<evidence type="ECO:0000256" key="15">
    <source>
        <dbReference type="RuleBase" id="RU003357"/>
    </source>
</evidence>
<keyword evidence="4 14" id="KW-1134">Transmembrane beta strand</keyword>
<evidence type="ECO:0000256" key="9">
    <source>
        <dbReference type="ARBA" id="ARBA00023065"/>
    </source>
</evidence>
<keyword evidence="7 16" id="KW-0732">Signal</keyword>
<comment type="subcellular location">
    <subcellularLocation>
        <location evidence="1 14">Cell outer membrane</location>
        <topology evidence="1 14">Multi-pass membrane protein</topology>
    </subcellularLocation>
</comment>
<dbReference type="InterPro" id="IPR011662">
    <property type="entry name" value="Secretin/TonB_short_N"/>
</dbReference>
<dbReference type="InterPro" id="IPR012910">
    <property type="entry name" value="Plug_dom"/>
</dbReference>
<proteinExistence type="inferred from homology"/>
<evidence type="ECO:0000256" key="6">
    <source>
        <dbReference type="ARBA" id="ARBA00022692"/>
    </source>
</evidence>
<evidence type="ECO:0000256" key="3">
    <source>
        <dbReference type="ARBA" id="ARBA00022448"/>
    </source>
</evidence>
<evidence type="ECO:0000256" key="7">
    <source>
        <dbReference type="ARBA" id="ARBA00022729"/>
    </source>
</evidence>
<dbReference type="SMART" id="SM00965">
    <property type="entry name" value="STN"/>
    <property type="match status" value="1"/>
</dbReference>
<evidence type="ECO:0000256" key="12">
    <source>
        <dbReference type="ARBA" id="ARBA00023170"/>
    </source>
</evidence>
<organism evidence="18 19">
    <name type="scientific">Azoarcus indigens</name>
    <dbReference type="NCBI Taxonomy" id="29545"/>
    <lineage>
        <taxon>Bacteria</taxon>
        <taxon>Pseudomonadati</taxon>
        <taxon>Pseudomonadota</taxon>
        <taxon>Betaproteobacteria</taxon>
        <taxon>Rhodocyclales</taxon>
        <taxon>Zoogloeaceae</taxon>
        <taxon>Azoarcus</taxon>
    </lineage>
</organism>
<evidence type="ECO:0000256" key="10">
    <source>
        <dbReference type="ARBA" id="ARBA00023077"/>
    </source>
</evidence>
<gene>
    <name evidence="18" type="ORF">C7389_12850</name>
</gene>
<dbReference type="PROSITE" id="PS52016">
    <property type="entry name" value="TONB_DEPENDENT_REC_3"/>
    <property type="match status" value="1"/>
</dbReference>
<evidence type="ECO:0000259" key="17">
    <source>
        <dbReference type="SMART" id="SM00965"/>
    </source>
</evidence>
<dbReference type="SUPFAM" id="SSF56935">
    <property type="entry name" value="Porins"/>
    <property type="match status" value="1"/>
</dbReference>
<comment type="caution">
    <text evidence="18">The sequence shown here is derived from an EMBL/GenBank/DDBJ whole genome shotgun (WGS) entry which is preliminary data.</text>
</comment>
<dbReference type="AlphaFoldDB" id="A0A4R6DMN6"/>
<evidence type="ECO:0000256" key="4">
    <source>
        <dbReference type="ARBA" id="ARBA00022452"/>
    </source>
</evidence>
<feature type="signal peptide" evidence="16">
    <location>
        <begin position="1"/>
        <end position="33"/>
    </location>
</feature>
<keyword evidence="12 18" id="KW-0675">Receptor</keyword>
<accession>A0A4R6DMN6</accession>
<evidence type="ECO:0000256" key="2">
    <source>
        <dbReference type="ARBA" id="ARBA00009810"/>
    </source>
</evidence>
<dbReference type="GO" id="GO:0015891">
    <property type="term" value="P:siderophore transport"/>
    <property type="evidence" value="ECO:0007669"/>
    <property type="project" value="InterPro"/>
</dbReference>
<dbReference type="RefSeq" id="WP_211168407.1">
    <property type="nucleotide sequence ID" value="NZ_SNVV01000028.1"/>
</dbReference>
<dbReference type="FunFam" id="2.170.130.10:FF:000010">
    <property type="entry name" value="Ferripyoverdine receptor"/>
    <property type="match status" value="1"/>
</dbReference>
<feature type="domain" description="Secretin/TonB short N-terminal" evidence="17">
    <location>
        <begin position="66"/>
        <end position="116"/>
    </location>
</feature>
<keyword evidence="9" id="KW-0406">Ion transport</keyword>
<evidence type="ECO:0000256" key="1">
    <source>
        <dbReference type="ARBA" id="ARBA00004571"/>
    </source>
</evidence>
<protein>
    <submittedName>
        <fullName evidence="18">Outer membrane receptor for ferric coprogen and ferric-rhodotorulic acid</fullName>
    </submittedName>
</protein>
<dbReference type="NCBIfam" id="TIGR01783">
    <property type="entry name" value="TonB-siderophor"/>
    <property type="match status" value="1"/>
</dbReference>
<dbReference type="Pfam" id="PF07660">
    <property type="entry name" value="STN"/>
    <property type="match status" value="1"/>
</dbReference>
<keyword evidence="3 14" id="KW-0813">Transport</keyword>
<dbReference type="InterPro" id="IPR036942">
    <property type="entry name" value="Beta-barrel_TonB_sf"/>
</dbReference>
<dbReference type="Gene3D" id="2.40.170.20">
    <property type="entry name" value="TonB-dependent receptor, beta-barrel domain"/>
    <property type="match status" value="1"/>
</dbReference>
<dbReference type="Pfam" id="PF00593">
    <property type="entry name" value="TonB_dep_Rec_b-barrel"/>
    <property type="match status" value="1"/>
</dbReference>
<evidence type="ECO:0000256" key="16">
    <source>
        <dbReference type="SAM" id="SignalP"/>
    </source>
</evidence>
<dbReference type="InterPro" id="IPR039426">
    <property type="entry name" value="TonB-dep_rcpt-like"/>
</dbReference>
<evidence type="ECO:0000256" key="14">
    <source>
        <dbReference type="PROSITE-ProRule" id="PRU01360"/>
    </source>
</evidence>
<name>A0A4R6DMN6_9RHOO</name>
<dbReference type="InterPro" id="IPR000531">
    <property type="entry name" value="Beta-barrel_TonB"/>
</dbReference>
<dbReference type="Gene3D" id="2.170.130.10">
    <property type="entry name" value="TonB-dependent receptor, plug domain"/>
    <property type="match status" value="1"/>
</dbReference>
<dbReference type="EMBL" id="SNVV01000028">
    <property type="protein sequence ID" value="TDN46053.1"/>
    <property type="molecule type" value="Genomic_DNA"/>
</dbReference>
<keyword evidence="6 14" id="KW-0812">Transmembrane</keyword>
<comment type="similarity">
    <text evidence="2 14 15">Belongs to the TonB-dependent receptor family.</text>
</comment>
<evidence type="ECO:0000313" key="18">
    <source>
        <dbReference type="EMBL" id="TDN46053.1"/>
    </source>
</evidence>
<dbReference type="InterPro" id="IPR010105">
    <property type="entry name" value="TonB_sidphr_rcpt"/>
</dbReference>
<keyword evidence="13 14" id="KW-0998">Cell outer membrane</keyword>
<dbReference type="Proteomes" id="UP000295129">
    <property type="component" value="Unassembled WGS sequence"/>
</dbReference>
<dbReference type="PANTHER" id="PTHR32552">
    <property type="entry name" value="FERRICHROME IRON RECEPTOR-RELATED"/>
    <property type="match status" value="1"/>
</dbReference>
<keyword evidence="5" id="KW-0410">Iron transport</keyword>